<proteinExistence type="predicted"/>
<dbReference type="EMBL" id="KV441394">
    <property type="protein sequence ID" value="OAF59170.1"/>
    <property type="molecule type" value="Genomic_DNA"/>
</dbReference>
<accession>A0A177ABM8</accession>
<protein>
    <submittedName>
        <fullName evidence="3">Uncharacterized protein</fullName>
    </submittedName>
</protein>
<dbReference type="VEuPathDB" id="FungiDB:GMDG_03698"/>
<dbReference type="GeneID" id="36287460"/>
<name>A0A177ABM8_9PEZI</name>
<feature type="transmembrane region" description="Helical" evidence="1">
    <location>
        <begin position="122"/>
        <end position="142"/>
    </location>
</feature>
<evidence type="ECO:0000256" key="1">
    <source>
        <dbReference type="SAM" id="Phobius"/>
    </source>
</evidence>
<dbReference type="AlphaFoldDB" id="A0A177ABM8"/>
<reference evidence="3" key="1">
    <citation type="submission" date="2016-03" db="EMBL/GenBank/DDBJ databases">
        <title>Updated assembly of Pseudogymnoascus destructans, the fungus causing white-nose syndrome of bats.</title>
        <authorList>
            <person name="Palmer J.M."/>
            <person name="Drees K.P."/>
            <person name="Foster J.T."/>
            <person name="Lindner D.L."/>
        </authorList>
    </citation>
    <scope>NUCLEOTIDE SEQUENCE [LARGE SCALE GENOMIC DNA]</scope>
    <source>
        <strain evidence="3">20631-21</strain>
    </source>
</reference>
<dbReference type="Proteomes" id="UP000077154">
    <property type="component" value="Unassembled WGS sequence"/>
</dbReference>
<organism evidence="3">
    <name type="scientific">Pseudogymnoascus destructans</name>
    <dbReference type="NCBI Taxonomy" id="655981"/>
    <lineage>
        <taxon>Eukaryota</taxon>
        <taxon>Fungi</taxon>
        <taxon>Dikarya</taxon>
        <taxon>Ascomycota</taxon>
        <taxon>Pezizomycotina</taxon>
        <taxon>Leotiomycetes</taxon>
        <taxon>Thelebolales</taxon>
        <taxon>Thelebolaceae</taxon>
        <taxon>Pseudogymnoascus</taxon>
    </lineage>
</organism>
<sequence>MGSPYPLHSPVGVRNPRLVSWSSVVATRIKHLVTEVPTPSAADQPQNCFTDDPEPIHLNLKVGIASEISAAFTQNTFSHYREDRRCWTVEIKPRFPRSNDSYYYTGNSAFLSPSIKLSHLNYHHVFIIIVASGFALIFPAIFSTTFTERFQFYIKSAA</sequence>
<dbReference type="EMBL" id="KV441408">
    <property type="protein sequence ID" value="OAF55502.1"/>
    <property type="molecule type" value="Genomic_DNA"/>
</dbReference>
<dbReference type="RefSeq" id="XP_024324454.1">
    <property type="nucleotide sequence ID" value="XM_024468021.1"/>
</dbReference>
<keyword evidence="1" id="KW-0472">Membrane</keyword>
<keyword evidence="1" id="KW-1133">Transmembrane helix</keyword>
<gene>
    <name evidence="3" type="ORF">VC83_04388</name>
    <name evidence="2" type="ORF">VC83_07599</name>
</gene>
<keyword evidence="1" id="KW-0812">Transmembrane</keyword>
<evidence type="ECO:0000313" key="3">
    <source>
        <dbReference type="EMBL" id="OAF59170.1"/>
    </source>
</evidence>
<evidence type="ECO:0000313" key="2">
    <source>
        <dbReference type="EMBL" id="OAF55502.1"/>
    </source>
</evidence>